<dbReference type="Pfam" id="PF17171">
    <property type="entry name" value="GST_C_6"/>
    <property type="match status" value="1"/>
</dbReference>
<evidence type="ECO:0000259" key="1">
    <source>
        <dbReference type="Pfam" id="PF17171"/>
    </source>
</evidence>
<organism evidence="2 3">
    <name type="scientific">Hohenbuehelia grisea</name>
    <dbReference type="NCBI Taxonomy" id="104357"/>
    <lineage>
        <taxon>Eukaryota</taxon>
        <taxon>Fungi</taxon>
        <taxon>Dikarya</taxon>
        <taxon>Basidiomycota</taxon>
        <taxon>Agaricomycotina</taxon>
        <taxon>Agaricomycetes</taxon>
        <taxon>Agaricomycetidae</taxon>
        <taxon>Agaricales</taxon>
        <taxon>Pleurotineae</taxon>
        <taxon>Pleurotaceae</taxon>
        <taxon>Hohenbuehelia</taxon>
    </lineage>
</organism>
<feature type="domain" description="Metaxin glutathione S-transferase" evidence="1">
    <location>
        <begin position="223"/>
        <end position="282"/>
    </location>
</feature>
<accession>A0ABR3IU14</accession>
<protein>
    <recommendedName>
        <fullName evidence="1">Metaxin glutathione S-transferase domain-containing protein</fullName>
    </recommendedName>
</protein>
<sequence length="294" mass="32121">MSVFQLPAPLRSFFVHFPLHTYDPILPKNKKQTTAPTLWIAPPRTGLDPDNTDLLSSDVKCLKWQAYLALRGVTGVQVRYDVAPDGGIDGRLPNLQVSLEGRVASPEDGELLAAHLIPTWVDGWLERHGKKGADPLEGHLDQAAKDESTAWVALLEGQIHAALVLAQPTSSYISSLLNLSAGNSRPFNSLLNPPPAPFTGLTSLVPPSGTRIAPSLVYAQYSDAIGALSERLGTDKWFLGSESPTALDALVFAYLHIILHSKEDVRIEVTRRVNLVAWEWRVRGLVRSAFTKIA</sequence>
<dbReference type="CDD" id="cd03193">
    <property type="entry name" value="GST_C_Metaxin"/>
    <property type="match status" value="1"/>
</dbReference>
<dbReference type="InterPro" id="IPR036282">
    <property type="entry name" value="Glutathione-S-Trfase_C_sf"/>
</dbReference>
<reference evidence="3" key="1">
    <citation type="submission" date="2024-06" db="EMBL/GenBank/DDBJ databases">
        <title>Multi-omics analyses provide insights into the biosynthesis of the anticancer antibiotic pleurotin in Hohenbuehelia grisea.</title>
        <authorList>
            <person name="Weaver J.A."/>
            <person name="Alberti F."/>
        </authorList>
    </citation>
    <scope>NUCLEOTIDE SEQUENCE [LARGE SCALE GENOMIC DNA]</scope>
    <source>
        <strain evidence="3">T-177</strain>
    </source>
</reference>
<proteinExistence type="predicted"/>
<name>A0ABR3IU14_9AGAR</name>
<dbReference type="Proteomes" id="UP001556367">
    <property type="component" value="Unassembled WGS sequence"/>
</dbReference>
<comment type="caution">
    <text evidence="2">The sequence shown here is derived from an EMBL/GenBank/DDBJ whole genome shotgun (WGS) entry which is preliminary data.</text>
</comment>
<dbReference type="SUPFAM" id="SSF47616">
    <property type="entry name" value="GST C-terminal domain-like"/>
    <property type="match status" value="1"/>
</dbReference>
<dbReference type="InterPro" id="IPR033468">
    <property type="entry name" value="Metaxin_GST"/>
</dbReference>
<gene>
    <name evidence="2" type="ORF">HGRIS_012938</name>
</gene>
<evidence type="ECO:0000313" key="2">
    <source>
        <dbReference type="EMBL" id="KAL0946763.1"/>
    </source>
</evidence>
<dbReference type="EMBL" id="JASNQZ010000015">
    <property type="protein sequence ID" value="KAL0946763.1"/>
    <property type="molecule type" value="Genomic_DNA"/>
</dbReference>
<keyword evidence="3" id="KW-1185">Reference proteome</keyword>
<evidence type="ECO:0000313" key="3">
    <source>
        <dbReference type="Proteomes" id="UP001556367"/>
    </source>
</evidence>